<comment type="caution">
    <text evidence="1">The sequence shown here is derived from an EMBL/GenBank/DDBJ whole genome shotgun (WGS) entry which is preliminary data.</text>
</comment>
<reference evidence="1 2" key="1">
    <citation type="journal article" date="2014" name="Genome Announc.">
        <title>Draft Genome Sequence of Marinomonas sp. Strain D104, a Polycyclic Aromatic Hydrocarbon-Degrading Bacterium from the Deep-Sea Sediment of the Arctic Ocean.</title>
        <authorList>
            <person name="Dong C."/>
            <person name="Bai X."/>
            <person name="Lai Q."/>
            <person name="Xie Y."/>
            <person name="Chen X."/>
            <person name="Shao Z."/>
        </authorList>
    </citation>
    <scope>NUCLEOTIDE SEQUENCE [LARGE SCALE GENOMIC DNA]</scope>
    <source>
        <strain evidence="1 2">D104</strain>
    </source>
</reference>
<sequence>MAMDIISSIDAPVVQIINDQITTTSTDLAKCFHKRHDNLLRKIESLECSADFHALNFEEMIIDVEVGKGATRQDRAYRITRDGFVFLAMGFTGTKAAQFKEAYINAFNQMEKQLNEQKKLPATTDNLALAETDKYQLLNSIVKSMQIQSDPVVVPSKELIDLIQAVRMYQQQIARLQTPDWVNDNITRVKDYAQRNFVDL</sequence>
<dbReference type="EMBL" id="AYOZ01000014">
    <property type="protein sequence ID" value="ETI60373.1"/>
    <property type="molecule type" value="Genomic_DNA"/>
</dbReference>
<keyword evidence="2" id="KW-1185">Reference proteome</keyword>
<name>W1RZV8_9GAMM</name>
<dbReference type="Pfam" id="PF09669">
    <property type="entry name" value="Phage_pRha"/>
    <property type="match status" value="1"/>
</dbReference>
<dbReference type="NCBIfam" id="TIGR02681">
    <property type="entry name" value="phage_pRha"/>
    <property type="match status" value="1"/>
</dbReference>
<evidence type="ECO:0000313" key="1">
    <source>
        <dbReference type="EMBL" id="ETI60373.1"/>
    </source>
</evidence>
<dbReference type="Proteomes" id="UP000018857">
    <property type="component" value="Unassembled WGS sequence"/>
</dbReference>
<evidence type="ECO:0000313" key="2">
    <source>
        <dbReference type="Proteomes" id="UP000018857"/>
    </source>
</evidence>
<dbReference type="RefSeq" id="WP_024023991.1">
    <property type="nucleotide sequence ID" value="NZ_AYOZ01000014.1"/>
</dbReference>
<proteinExistence type="predicted"/>
<organism evidence="1 2">
    <name type="scientific">Marinomonas profundimaris</name>
    <dbReference type="NCBI Taxonomy" id="1208321"/>
    <lineage>
        <taxon>Bacteria</taxon>
        <taxon>Pseudomonadati</taxon>
        <taxon>Pseudomonadota</taxon>
        <taxon>Gammaproteobacteria</taxon>
        <taxon>Oceanospirillales</taxon>
        <taxon>Oceanospirillaceae</taxon>
        <taxon>Marinomonas</taxon>
    </lineage>
</organism>
<dbReference type="OrthoDB" id="79831at2"/>
<dbReference type="AlphaFoldDB" id="W1RZV8"/>
<protein>
    <submittedName>
        <fullName evidence="1">Peptidase</fullName>
    </submittedName>
</protein>
<dbReference type="PATRIC" id="fig|1208321.3.peg.1846"/>
<accession>W1RZV8</accession>
<gene>
    <name evidence="1" type="ORF">D104_09280</name>
</gene>
<dbReference type="InterPro" id="IPR014054">
    <property type="entry name" value="Phage_regulatory_Rha"/>
</dbReference>
<dbReference type="eggNOG" id="COG3646">
    <property type="taxonomic scope" value="Bacteria"/>
</dbReference>